<organism evidence="2 3">
    <name type="scientific">Coptis chinensis</name>
    <dbReference type="NCBI Taxonomy" id="261450"/>
    <lineage>
        <taxon>Eukaryota</taxon>
        <taxon>Viridiplantae</taxon>
        <taxon>Streptophyta</taxon>
        <taxon>Embryophyta</taxon>
        <taxon>Tracheophyta</taxon>
        <taxon>Spermatophyta</taxon>
        <taxon>Magnoliopsida</taxon>
        <taxon>Ranunculales</taxon>
        <taxon>Ranunculaceae</taxon>
        <taxon>Coptidoideae</taxon>
        <taxon>Coptis</taxon>
    </lineage>
</organism>
<dbReference type="PROSITE" id="PS51393">
    <property type="entry name" value="LIPOXYGENASE_3"/>
    <property type="match status" value="1"/>
</dbReference>
<dbReference type="Pfam" id="PF00305">
    <property type="entry name" value="Lipoxygenase"/>
    <property type="match status" value="2"/>
</dbReference>
<dbReference type="EMBL" id="JADFTS010000004">
    <property type="protein sequence ID" value="KAF9611540.1"/>
    <property type="molecule type" value="Genomic_DNA"/>
</dbReference>
<dbReference type="GO" id="GO:0016702">
    <property type="term" value="F:oxidoreductase activity, acting on single donors with incorporation of molecular oxygen, incorporation of two atoms of oxygen"/>
    <property type="evidence" value="ECO:0007669"/>
    <property type="project" value="InterPro"/>
</dbReference>
<dbReference type="InterPro" id="IPR013819">
    <property type="entry name" value="LipOase_C"/>
</dbReference>
<dbReference type="Gene3D" id="4.10.375.10">
    <property type="entry name" value="Lipoxygenase-1, Domain 2"/>
    <property type="match status" value="1"/>
</dbReference>
<evidence type="ECO:0000313" key="2">
    <source>
        <dbReference type="EMBL" id="KAF9611540.1"/>
    </source>
</evidence>
<feature type="domain" description="Lipoxygenase" evidence="1">
    <location>
        <begin position="1"/>
        <end position="154"/>
    </location>
</feature>
<protein>
    <recommendedName>
        <fullName evidence="1">Lipoxygenase domain-containing protein</fullName>
    </recommendedName>
</protein>
<name>A0A835I2R2_9MAGN</name>
<comment type="caution">
    <text evidence="2">The sequence shown here is derived from an EMBL/GenBank/DDBJ whole genome shotgun (WGS) entry which is preliminary data.</text>
</comment>
<proteinExistence type="predicted"/>
<gene>
    <name evidence="2" type="ORF">IFM89_032940</name>
</gene>
<reference evidence="2 3" key="1">
    <citation type="submission" date="2020-10" db="EMBL/GenBank/DDBJ databases">
        <title>The Coptis chinensis genome and diversification of protoberbering-type alkaloids.</title>
        <authorList>
            <person name="Wang B."/>
            <person name="Shu S."/>
            <person name="Song C."/>
            <person name="Liu Y."/>
        </authorList>
    </citation>
    <scope>NUCLEOTIDE SEQUENCE [LARGE SCALE GENOMIC DNA]</scope>
    <source>
        <strain evidence="2">HL-2020</strain>
        <tissue evidence="2">Leaf</tissue>
    </source>
</reference>
<keyword evidence="3" id="KW-1185">Reference proteome</keyword>
<sequence>MAKFFIDSNFGIPGAIAGNPDKGIDLARPKLGGEAIPFPRRCRTGLQPILVGSPTIIHIVTMFRLDSSKYIVFVVIPSRDQNTISNLVKRLRCIYAAQFPTDINAENRVEKPLPMYVPRDEAFEESKQDTFAARRLRGVLHNLIPSLIASISAG</sequence>
<dbReference type="Proteomes" id="UP000631114">
    <property type="component" value="Unassembled WGS sequence"/>
</dbReference>
<evidence type="ECO:0000313" key="3">
    <source>
        <dbReference type="Proteomes" id="UP000631114"/>
    </source>
</evidence>
<accession>A0A835I2R2</accession>
<evidence type="ECO:0000259" key="1">
    <source>
        <dbReference type="PROSITE" id="PS51393"/>
    </source>
</evidence>
<dbReference type="GO" id="GO:0046872">
    <property type="term" value="F:metal ion binding"/>
    <property type="evidence" value="ECO:0007669"/>
    <property type="project" value="InterPro"/>
</dbReference>
<dbReference type="AlphaFoldDB" id="A0A835I2R2"/>
<dbReference type="OrthoDB" id="1715026at2759"/>